<sequence length="208" mass="22581">MEYSCTSTTSPHPLPPIPPSDFSPIANLVPRPLFTPRTRSKHPHPPLSIAVSVIDASDWRVAHPSPTSTSSSCSSSSPSASPPSFNFDYFTSPSSEGPPPYTALSPSWSQPPPPYQYQFQSSWPSSPTSSTFSSSSFGSSVRSPSSGPRLLRRKPSPKQLSLRALRAKESDACLQRIYERQTMAYLDGTVFGSAPRRSGLRRGIAHDD</sequence>
<reference evidence="2" key="1">
    <citation type="journal article" date="2020" name="Stud. Mycol.">
        <title>101 Dothideomycetes genomes: a test case for predicting lifestyles and emergence of pathogens.</title>
        <authorList>
            <person name="Haridas S."/>
            <person name="Albert R."/>
            <person name="Binder M."/>
            <person name="Bloem J."/>
            <person name="Labutti K."/>
            <person name="Salamov A."/>
            <person name="Andreopoulos B."/>
            <person name="Baker S."/>
            <person name="Barry K."/>
            <person name="Bills G."/>
            <person name="Bluhm B."/>
            <person name="Cannon C."/>
            <person name="Castanera R."/>
            <person name="Culley D."/>
            <person name="Daum C."/>
            <person name="Ezra D."/>
            <person name="Gonzalez J."/>
            <person name="Henrissat B."/>
            <person name="Kuo A."/>
            <person name="Liang C."/>
            <person name="Lipzen A."/>
            <person name="Lutzoni F."/>
            <person name="Magnuson J."/>
            <person name="Mondo S."/>
            <person name="Nolan M."/>
            <person name="Ohm R."/>
            <person name="Pangilinan J."/>
            <person name="Park H.-J."/>
            <person name="Ramirez L."/>
            <person name="Alfaro M."/>
            <person name="Sun H."/>
            <person name="Tritt A."/>
            <person name="Yoshinaga Y."/>
            <person name="Zwiers L.-H."/>
            <person name="Turgeon B."/>
            <person name="Goodwin S."/>
            <person name="Spatafora J."/>
            <person name="Crous P."/>
            <person name="Grigoriev I."/>
        </authorList>
    </citation>
    <scope>NUCLEOTIDE SEQUENCE</scope>
    <source>
        <strain evidence="2">CBS 269.34</strain>
    </source>
</reference>
<organism evidence="2 3">
    <name type="scientific">Lophium mytilinum</name>
    <dbReference type="NCBI Taxonomy" id="390894"/>
    <lineage>
        <taxon>Eukaryota</taxon>
        <taxon>Fungi</taxon>
        <taxon>Dikarya</taxon>
        <taxon>Ascomycota</taxon>
        <taxon>Pezizomycotina</taxon>
        <taxon>Dothideomycetes</taxon>
        <taxon>Pleosporomycetidae</taxon>
        <taxon>Mytilinidiales</taxon>
        <taxon>Mytilinidiaceae</taxon>
        <taxon>Lophium</taxon>
    </lineage>
</organism>
<dbReference type="Proteomes" id="UP000799750">
    <property type="component" value="Unassembled WGS sequence"/>
</dbReference>
<name>A0A6A6QT05_9PEZI</name>
<keyword evidence="3" id="KW-1185">Reference proteome</keyword>
<dbReference type="EMBL" id="MU004189">
    <property type="protein sequence ID" value="KAF2495541.1"/>
    <property type="molecule type" value="Genomic_DNA"/>
</dbReference>
<protein>
    <submittedName>
        <fullName evidence="2">Uncharacterized protein</fullName>
    </submittedName>
</protein>
<feature type="compositionally biased region" description="Low complexity" evidence="1">
    <location>
        <begin position="116"/>
        <end position="149"/>
    </location>
</feature>
<feature type="compositionally biased region" description="Low complexity" evidence="1">
    <location>
        <begin position="1"/>
        <end position="11"/>
    </location>
</feature>
<feature type="region of interest" description="Disordered" evidence="1">
    <location>
        <begin position="87"/>
        <end position="163"/>
    </location>
</feature>
<proteinExistence type="predicted"/>
<dbReference type="OrthoDB" id="3934095at2759"/>
<evidence type="ECO:0000313" key="2">
    <source>
        <dbReference type="EMBL" id="KAF2495541.1"/>
    </source>
</evidence>
<evidence type="ECO:0000256" key="1">
    <source>
        <dbReference type="SAM" id="MobiDB-lite"/>
    </source>
</evidence>
<feature type="region of interest" description="Disordered" evidence="1">
    <location>
        <begin position="1"/>
        <end position="47"/>
    </location>
</feature>
<dbReference type="AlphaFoldDB" id="A0A6A6QT05"/>
<feature type="compositionally biased region" description="Pro residues" evidence="1">
    <location>
        <begin position="12"/>
        <end position="21"/>
    </location>
</feature>
<gene>
    <name evidence="2" type="ORF">BU16DRAFT_392463</name>
</gene>
<accession>A0A6A6QT05</accession>
<evidence type="ECO:0000313" key="3">
    <source>
        <dbReference type="Proteomes" id="UP000799750"/>
    </source>
</evidence>